<accession>C9ZM93</accession>
<dbReference type="EMBL" id="FN554967">
    <property type="protein sequence ID" value="CBH10766.1"/>
    <property type="molecule type" value="Genomic_DNA"/>
</dbReference>
<dbReference type="AlphaFoldDB" id="C9ZM93"/>
<reference evidence="4" key="1">
    <citation type="journal article" date="2010" name="PLoS Negl. Trop. Dis.">
        <title>The genome sequence of Trypanosoma brucei gambiense, causative agent of chronic human african trypanosomiasis.</title>
        <authorList>
            <person name="Jackson A.P."/>
            <person name="Sanders M."/>
            <person name="Berry A."/>
            <person name="McQuillan J."/>
            <person name="Aslett M.A."/>
            <person name="Quail M.A."/>
            <person name="Chukualim B."/>
            <person name="Capewell P."/>
            <person name="MacLeod A."/>
            <person name="Melville S.E."/>
            <person name="Gibson W."/>
            <person name="Barry J.D."/>
            <person name="Berriman M."/>
            <person name="Hertz-Fowler C."/>
        </authorList>
    </citation>
    <scope>NUCLEOTIDE SEQUENCE [LARGE SCALE GENOMIC DNA]</scope>
    <source>
        <strain evidence="4">MHOM/CI/86/DAL972</strain>
    </source>
</reference>
<evidence type="ECO:0000256" key="1">
    <source>
        <dbReference type="SAM" id="MobiDB-lite"/>
    </source>
</evidence>
<feature type="compositionally biased region" description="Polar residues" evidence="1">
    <location>
        <begin position="70"/>
        <end position="93"/>
    </location>
</feature>
<dbReference type="RefSeq" id="XP_011773054.1">
    <property type="nucleotide sequence ID" value="XM_011774752.1"/>
</dbReference>
<feature type="region of interest" description="Disordered" evidence="1">
    <location>
        <begin position="421"/>
        <end position="441"/>
    </location>
</feature>
<feature type="domain" description="CSD" evidence="2">
    <location>
        <begin position="214"/>
        <end position="322"/>
    </location>
</feature>
<evidence type="ECO:0000313" key="3">
    <source>
        <dbReference type="EMBL" id="CBH10766.1"/>
    </source>
</evidence>
<feature type="compositionally biased region" description="Polar residues" evidence="1">
    <location>
        <begin position="427"/>
        <end position="436"/>
    </location>
</feature>
<dbReference type="OrthoDB" id="422005at2759"/>
<dbReference type="SUPFAM" id="SSF101447">
    <property type="entry name" value="Formin homology 2 domain (FH2 domain)"/>
    <property type="match status" value="1"/>
</dbReference>
<name>C9ZM93_TRYB9</name>
<dbReference type="Proteomes" id="UP000002316">
    <property type="component" value="Chromosome 4"/>
</dbReference>
<dbReference type="KEGG" id="tbg:TbgDal_IV4660"/>
<proteinExistence type="predicted"/>
<feature type="region of interest" description="Disordered" evidence="1">
    <location>
        <begin position="58"/>
        <end position="93"/>
    </location>
</feature>
<dbReference type="InterPro" id="IPR002059">
    <property type="entry name" value="CSP_DNA-bd"/>
</dbReference>
<evidence type="ECO:0000313" key="4">
    <source>
        <dbReference type="Proteomes" id="UP000002316"/>
    </source>
</evidence>
<dbReference type="VEuPathDB" id="TriTrypDB:Tbg972.4.4660"/>
<sequence>MLFHPTVCTHDGVLVASLNTVNPLTASASAPLNTSPGPQPLMALPSRQLIRVTRADGPFAKLTSPPPPHSQGSVPSTSLNLNGSAPSAQPTNAGSPAVFHSIEKLLIAGGNAGNAFPLHPQHPQYHSLGGGGGISGPGNASPMPPATVSPCPWNLMPPPPSPSVYVVLSHGSTPAALQPGVALAPPPPPPPPPPPIAAVVSRHGNGMMYGLGEWYEGIVKRYNPMRGFGFLTATHHLQVTSPSGGSGTFSDGNADGRSRQQQQATPPQPTLERTPVAVGDVFVHQSYIRMHGFRALSAGDRVAFRVGKLPGKDANQAVSVQLLATARPVAPSTPAGEGEEARVSSSEVVQAVPSEFFLPQDLKDQKCGVFENGYDAEGCDDFGGDITHSSIPMEHVGASIAEQFASDAGVVPEEPLNDISDADYDNAGQTNITSGRDINGDGCQVERADDVVTQCHNLSFTAPSDDVATISESANLGVDAKVTASWGFSATNINGHRPFGSFDDN</sequence>
<feature type="compositionally biased region" description="Polar residues" evidence="1">
    <location>
        <begin position="241"/>
        <end position="251"/>
    </location>
</feature>
<protein>
    <recommendedName>
        <fullName evidence="2">CSD domain-containing protein</fullName>
    </recommendedName>
</protein>
<dbReference type="Pfam" id="PF00313">
    <property type="entry name" value="CSD"/>
    <property type="match status" value="1"/>
</dbReference>
<dbReference type="GeneID" id="23859912"/>
<dbReference type="InterPro" id="IPR012340">
    <property type="entry name" value="NA-bd_OB-fold"/>
</dbReference>
<dbReference type="Gene3D" id="2.40.50.140">
    <property type="entry name" value="Nucleic acid-binding proteins"/>
    <property type="match status" value="1"/>
</dbReference>
<dbReference type="PROSITE" id="PS51857">
    <property type="entry name" value="CSD_2"/>
    <property type="match status" value="1"/>
</dbReference>
<evidence type="ECO:0000259" key="2">
    <source>
        <dbReference type="PROSITE" id="PS51857"/>
    </source>
</evidence>
<dbReference type="GO" id="GO:0003676">
    <property type="term" value="F:nucleic acid binding"/>
    <property type="evidence" value="ECO:0007669"/>
    <property type="project" value="InterPro"/>
</dbReference>
<feature type="region of interest" description="Disordered" evidence="1">
    <location>
        <begin position="241"/>
        <end position="275"/>
    </location>
</feature>
<gene>
    <name evidence="3" type="ORF">TbgDal_IV4660</name>
</gene>
<organism evidence="3 4">
    <name type="scientific">Trypanosoma brucei gambiense (strain MHOM/CI/86/DAL972)</name>
    <dbReference type="NCBI Taxonomy" id="679716"/>
    <lineage>
        <taxon>Eukaryota</taxon>
        <taxon>Discoba</taxon>
        <taxon>Euglenozoa</taxon>
        <taxon>Kinetoplastea</taxon>
        <taxon>Metakinetoplastina</taxon>
        <taxon>Trypanosomatida</taxon>
        <taxon>Trypanosomatidae</taxon>
        <taxon>Trypanosoma</taxon>
    </lineage>
</organism>